<protein>
    <recommendedName>
        <fullName evidence="4">Shikimate kinase</fullName>
    </recommendedName>
</protein>
<feature type="transmembrane region" description="Helical" evidence="1">
    <location>
        <begin position="95"/>
        <end position="115"/>
    </location>
</feature>
<reference evidence="3" key="1">
    <citation type="submission" date="2016-03" db="EMBL/GenBank/DDBJ databases">
        <authorList>
            <person name="Lee Y.-S."/>
            <person name="Choi Y.-L."/>
        </authorList>
    </citation>
    <scope>NUCLEOTIDE SEQUENCE [LARGE SCALE GENOMIC DNA]</scope>
    <source>
        <strain evidence="3">DAU221</strain>
    </source>
</reference>
<keyword evidence="3" id="KW-1185">Reference proteome</keyword>
<accession>A0A143HS16</accession>
<feature type="transmembrane region" description="Helical" evidence="1">
    <location>
        <begin position="255"/>
        <end position="273"/>
    </location>
</feature>
<dbReference type="OrthoDB" id="6022998at2"/>
<dbReference type="KEGG" id="mthd:A3224_04985"/>
<keyword evidence="1" id="KW-1133">Transmembrane helix</keyword>
<dbReference type="Proteomes" id="UP000076077">
    <property type="component" value="Chromosome"/>
</dbReference>
<name>A0A143HS16_MICTH</name>
<evidence type="ECO:0000256" key="1">
    <source>
        <dbReference type="SAM" id="Phobius"/>
    </source>
</evidence>
<evidence type="ECO:0000313" key="2">
    <source>
        <dbReference type="EMBL" id="AMX04062.1"/>
    </source>
</evidence>
<keyword evidence="1" id="KW-0812">Transmembrane</keyword>
<proteinExistence type="predicted"/>
<sequence>MSELAAGRLPDNRYLLFRVFKYTVYLLLTYNVYAFFVENHAAAGAVFSDGLQWGRVIEAYNDSIDTLAWVLLLLVFELETFVLDDRLIRGWVKWSLNAVSTVCYLFITYSCYGYIAEMVHLTDLSPVVETACELAAQGGWQLVVGQDDYVPLAAGNCASLGGTPLLRLADAAVLGSAATWSAIKWLAWTDVINASAWLLVVAILAFEVWLQLRQKLSERVMRWSQIVKGSLYFTLFLCAIYWGVSGSFLDFWDAFLWLVAFFFIEMNLFQWQAETRGE</sequence>
<evidence type="ECO:0008006" key="4">
    <source>
        <dbReference type="Google" id="ProtNLM"/>
    </source>
</evidence>
<organism evidence="2 3">
    <name type="scientific">Microbulbifer thermotolerans</name>
    <dbReference type="NCBI Taxonomy" id="252514"/>
    <lineage>
        <taxon>Bacteria</taxon>
        <taxon>Pseudomonadati</taxon>
        <taxon>Pseudomonadota</taxon>
        <taxon>Gammaproteobacteria</taxon>
        <taxon>Cellvibrionales</taxon>
        <taxon>Microbulbiferaceae</taxon>
        <taxon>Microbulbifer</taxon>
    </lineage>
</organism>
<feature type="transmembrane region" description="Helical" evidence="1">
    <location>
        <begin position="191"/>
        <end position="210"/>
    </location>
</feature>
<feature type="transmembrane region" description="Helical" evidence="1">
    <location>
        <begin position="231"/>
        <end position="249"/>
    </location>
</feature>
<evidence type="ECO:0000313" key="3">
    <source>
        <dbReference type="Proteomes" id="UP000076077"/>
    </source>
</evidence>
<keyword evidence="1" id="KW-0472">Membrane</keyword>
<dbReference type="AlphaFoldDB" id="A0A143HS16"/>
<feature type="transmembrane region" description="Helical" evidence="1">
    <location>
        <begin position="22"/>
        <end position="47"/>
    </location>
</feature>
<dbReference type="EMBL" id="CP014864">
    <property type="protein sequence ID" value="AMX04062.1"/>
    <property type="molecule type" value="Genomic_DNA"/>
</dbReference>
<gene>
    <name evidence="2" type="ORF">A3224_04985</name>
</gene>